<accession>A0A395HYR1</accession>
<feature type="region of interest" description="Disordered" evidence="1">
    <location>
        <begin position="55"/>
        <end position="89"/>
    </location>
</feature>
<keyword evidence="3" id="KW-1185">Reference proteome</keyword>
<sequence length="89" mass="9709">MVIQTKEILDIVNTLALTTRMRVKGEVYFDISDDLTGGMSLSAMEVLKRQVVALNRNPSSETGDGKEGVSETTADYSQHGPEQRPRAGP</sequence>
<evidence type="ECO:0000256" key="1">
    <source>
        <dbReference type="SAM" id="MobiDB-lite"/>
    </source>
</evidence>
<dbReference type="AlphaFoldDB" id="A0A395HYR1"/>
<dbReference type="Proteomes" id="UP000248961">
    <property type="component" value="Unassembled WGS sequence"/>
</dbReference>
<dbReference type="EMBL" id="KZ824281">
    <property type="protein sequence ID" value="RAL12940.1"/>
    <property type="molecule type" value="Genomic_DNA"/>
</dbReference>
<dbReference type="OrthoDB" id="4473671at2759"/>
<gene>
    <name evidence="2" type="ORF">BO97DRAFT_405179</name>
</gene>
<protein>
    <submittedName>
        <fullName evidence="2">Uncharacterized protein</fullName>
    </submittedName>
</protein>
<name>A0A395HYR1_ASPHC</name>
<reference evidence="2 3" key="1">
    <citation type="submission" date="2018-02" db="EMBL/GenBank/DDBJ databases">
        <title>The genomes of Aspergillus section Nigri reveals drivers in fungal speciation.</title>
        <authorList>
            <consortium name="DOE Joint Genome Institute"/>
            <person name="Vesth T.C."/>
            <person name="Nybo J."/>
            <person name="Theobald S."/>
            <person name="Brandl J."/>
            <person name="Frisvad J.C."/>
            <person name="Nielsen K.F."/>
            <person name="Lyhne E.K."/>
            <person name="Kogle M.E."/>
            <person name="Kuo A."/>
            <person name="Riley R."/>
            <person name="Clum A."/>
            <person name="Nolan M."/>
            <person name="Lipzen A."/>
            <person name="Salamov A."/>
            <person name="Henrissat B."/>
            <person name="Wiebenga A."/>
            <person name="De vries R.P."/>
            <person name="Grigoriev I.V."/>
            <person name="Mortensen U.H."/>
            <person name="Andersen M.R."/>
            <person name="Baker S.E."/>
        </authorList>
    </citation>
    <scope>NUCLEOTIDE SEQUENCE [LARGE SCALE GENOMIC DNA]</scope>
    <source>
        <strain evidence="2 3">CBS 101889</strain>
    </source>
</reference>
<evidence type="ECO:0000313" key="3">
    <source>
        <dbReference type="Proteomes" id="UP000248961"/>
    </source>
</evidence>
<dbReference type="RefSeq" id="XP_025552094.1">
    <property type="nucleotide sequence ID" value="XM_025695128.1"/>
</dbReference>
<organism evidence="2 3">
    <name type="scientific">Aspergillus homomorphus (strain CBS 101889)</name>
    <dbReference type="NCBI Taxonomy" id="1450537"/>
    <lineage>
        <taxon>Eukaryota</taxon>
        <taxon>Fungi</taxon>
        <taxon>Dikarya</taxon>
        <taxon>Ascomycota</taxon>
        <taxon>Pezizomycotina</taxon>
        <taxon>Eurotiomycetes</taxon>
        <taxon>Eurotiomycetidae</taxon>
        <taxon>Eurotiales</taxon>
        <taxon>Aspergillaceae</taxon>
        <taxon>Aspergillus</taxon>
        <taxon>Aspergillus subgen. Circumdati</taxon>
    </lineage>
</organism>
<proteinExistence type="predicted"/>
<evidence type="ECO:0000313" key="2">
    <source>
        <dbReference type="EMBL" id="RAL12940.1"/>
    </source>
</evidence>
<dbReference type="GeneID" id="37199417"/>
<dbReference type="VEuPathDB" id="FungiDB:BO97DRAFT_405179"/>